<dbReference type="Proteomes" id="UP000735302">
    <property type="component" value="Unassembled WGS sequence"/>
</dbReference>
<feature type="compositionally biased region" description="Acidic residues" evidence="1">
    <location>
        <begin position="57"/>
        <end position="79"/>
    </location>
</feature>
<keyword evidence="2" id="KW-1133">Transmembrane helix</keyword>
<evidence type="ECO:0000313" key="3">
    <source>
        <dbReference type="EMBL" id="GFO08174.1"/>
    </source>
</evidence>
<evidence type="ECO:0008006" key="5">
    <source>
        <dbReference type="Google" id="ProtNLM"/>
    </source>
</evidence>
<dbReference type="AlphaFoldDB" id="A0AAV4APQ9"/>
<keyword evidence="4" id="KW-1185">Reference proteome</keyword>
<comment type="caution">
    <text evidence="3">The sequence shown here is derived from an EMBL/GenBank/DDBJ whole genome shotgun (WGS) entry which is preliminary data.</text>
</comment>
<organism evidence="3 4">
    <name type="scientific">Plakobranchus ocellatus</name>
    <dbReference type="NCBI Taxonomy" id="259542"/>
    <lineage>
        <taxon>Eukaryota</taxon>
        <taxon>Metazoa</taxon>
        <taxon>Spiralia</taxon>
        <taxon>Lophotrochozoa</taxon>
        <taxon>Mollusca</taxon>
        <taxon>Gastropoda</taxon>
        <taxon>Heterobranchia</taxon>
        <taxon>Euthyneura</taxon>
        <taxon>Panpulmonata</taxon>
        <taxon>Sacoglossa</taxon>
        <taxon>Placobranchoidea</taxon>
        <taxon>Plakobranchidae</taxon>
        <taxon>Plakobranchus</taxon>
    </lineage>
</organism>
<protein>
    <recommendedName>
        <fullName evidence="5">Transmembrane protein</fullName>
    </recommendedName>
</protein>
<evidence type="ECO:0000256" key="2">
    <source>
        <dbReference type="SAM" id="Phobius"/>
    </source>
</evidence>
<evidence type="ECO:0000256" key="1">
    <source>
        <dbReference type="SAM" id="MobiDB-lite"/>
    </source>
</evidence>
<keyword evidence="2" id="KW-0812">Transmembrane</keyword>
<dbReference type="EMBL" id="BLXT01003952">
    <property type="protein sequence ID" value="GFO08174.1"/>
    <property type="molecule type" value="Genomic_DNA"/>
</dbReference>
<sequence length="188" mass="20539">MIKLMHCKEFRFKTSLMRVLASLLCFATYRKAYLCSDLFFAPFVHTYDWETDLSGGGDDDDDDDDDDKEEEEEEQEEQDKGDSGGGAGGVEDKGAVSVCVIFGVTVAVGEYNINSSGRHLFFLAVGCALTSATICLGQKRDKTRIRKADAAHEAPAKRGRALRKQAQQPAQQDAIRAEAGPSYVPGGF</sequence>
<name>A0AAV4APQ9_9GAST</name>
<feature type="region of interest" description="Disordered" evidence="1">
    <location>
        <begin position="54"/>
        <end position="89"/>
    </location>
</feature>
<evidence type="ECO:0000313" key="4">
    <source>
        <dbReference type="Proteomes" id="UP000735302"/>
    </source>
</evidence>
<reference evidence="3 4" key="1">
    <citation type="journal article" date="2021" name="Elife">
        <title>Chloroplast acquisition without the gene transfer in kleptoplastic sea slugs, Plakobranchus ocellatus.</title>
        <authorList>
            <person name="Maeda T."/>
            <person name="Takahashi S."/>
            <person name="Yoshida T."/>
            <person name="Shimamura S."/>
            <person name="Takaki Y."/>
            <person name="Nagai Y."/>
            <person name="Toyoda A."/>
            <person name="Suzuki Y."/>
            <person name="Arimoto A."/>
            <person name="Ishii H."/>
            <person name="Satoh N."/>
            <person name="Nishiyama T."/>
            <person name="Hasebe M."/>
            <person name="Maruyama T."/>
            <person name="Minagawa J."/>
            <person name="Obokata J."/>
            <person name="Shigenobu S."/>
        </authorList>
    </citation>
    <scope>NUCLEOTIDE SEQUENCE [LARGE SCALE GENOMIC DNA]</scope>
</reference>
<feature type="region of interest" description="Disordered" evidence="1">
    <location>
        <begin position="149"/>
        <end position="188"/>
    </location>
</feature>
<gene>
    <name evidence="3" type="ORF">PoB_003467900</name>
</gene>
<accession>A0AAV4APQ9</accession>
<feature type="transmembrane region" description="Helical" evidence="2">
    <location>
        <begin position="119"/>
        <end position="137"/>
    </location>
</feature>
<proteinExistence type="predicted"/>
<keyword evidence="2" id="KW-0472">Membrane</keyword>